<evidence type="ECO:0000259" key="5">
    <source>
        <dbReference type="Pfam" id="PF00206"/>
    </source>
</evidence>
<dbReference type="AlphaFoldDB" id="A0A813VM43"/>
<feature type="domain" description="Fumarase C C-terminal" evidence="6">
    <location>
        <begin position="968"/>
        <end position="1020"/>
    </location>
</feature>
<evidence type="ECO:0000313" key="10">
    <source>
        <dbReference type="Proteomes" id="UP000663852"/>
    </source>
</evidence>
<dbReference type="GO" id="GO:0006106">
    <property type="term" value="P:fumarate metabolic process"/>
    <property type="evidence" value="ECO:0007669"/>
    <property type="project" value="InterPro"/>
</dbReference>
<dbReference type="Proteomes" id="UP000663852">
    <property type="component" value="Unassembled WGS sequence"/>
</dbReference>
<feature type="region of interest" description="Disordered" evidence="4">
    <location>
        <begin position="305"/>
        <end position="327"/>
    </location>
</feature>
<dbReference type="EC" id="4.2.1.2" evidence="2"/>
<dbReference type="CDD" id="cd01362">
    <property type="entry name" value="Fumarase_classII"/>
    <property type="match status" value="1"/>
</dbReference>
<dbReference type="Pfam" id="PF21666">
    <property type="entry name" value="DUF4246_N"/>
    <property type="match status" value="1"/>
</dbReference>
<dbReference type="HAMAP" id="MF_00743">
    <property type="entry name" value="FumaraseC"/>
    <property type="match status" value="1"/>
</dbReference>
<dbReference type="GO" id="GO:0006108">
    <property type="term" value="P:malate metabolic process"/>
    <property type="evidence" value="ECO:0007669"/>
    <property type="project" value="TreeGrafter"/>
</dbReference>
<dbReference type="InterPro" id="IPR000362">
    <property type="entry name" value="Fumarate_lyase_fam"/>
</dbReference>
<dbReference type="InterPro" id="IPR008948">
    <property type="entry name" value="L-Aspartase-like"/>
</dbReference>
<dbReference type="PROSITE" id="PS00163">
    <property type="entry name" value="FUMARATE_LYASES"/>
    <property type="match status" value="1"/>
</dbReference>
<dbReference type="NCBIfam" id="TIGR00979">
    <property type="entry name" value="fumC_II"/>
    <property type="match status" value="1"/>
</dbReference>
<name>A0A813VM43_ADIRI</name>
<dbReference type="InterPro" id="IPR018951">
    <property type="entry name" value="Fumarase_C_C"/>
</dbReference>
<comment type="caution">
    <text evidence="9">The sequence shown here is derived from an EMBL/GenBank/DDBJ whole genome shotgun (WGS) entry which is preliminary data.</text>
</comment>
<dbReference type="OrthoDB" id="1738025at2759"/>
<feature type="domain" description="DUF4246" evidence="8">
    <location>
        <begin position="47"/>
        <end position="89"/>
    </location>
</feature>
<dbReference type="FunFam" id="1.10.275.10:FF:000001">
    <property type="entry name" value="Fumarate hydratase, mitochondrial"/>
    <property type="match status" value="1"/>
</dbReference>
<dbReference type="Pfam" id="PF14033">
    <property type="entry name" value="DUF4246"/>
    <property type="match status" value="1"/>
</dbReference>
<dbReference type="Gene3D" id="1.20.200.10">
    <property type="entry name" value="Fumarase/aspartase (Central domain)"/>
    <property type="match status" value="1"/>
</dbReference>
<dbReference type="SUPFAM" id="SSF48557">
    <property type="entry name" value="L-aspartase-like"/>
    <property type="match status" value="1"/>
</dbReference>
<dbReference type="PRINTS" id="PR00149">
    <property type="entry name" value="FUMRATELYASE"/>
</dbReference>
<dbReference type="GO" id="GO:0004333">
    <property type="term" value="F:fumarate hydratase activity"/>
    <property type="evidence" value="ECO:0007669"/>
    <property type="project" value="UniProtKB-EC"/>
</dbReference>
<evidence type="ECO:0000256" key="3">
    <source>
        <dbReference type="ARBA" id="ARBA00023239"/>
    </source>
</evidence>
<organism evidence="9 10">
    <name type="scientific">Adineta ricciae</name>
    <name type="common">Rotifer</name>
    <dbReference type="NCBI Taxonomy" id="249248"/>
    <lineage>
        <taxon>Eukaryota</taxon>
        <taxon>Metazoa</taxon>
        <taxon>Spiralia</taxon>
        <taxon>Gnathifera</taxon>
        <taxon>Rotifera</taxon>
        <taxon>Eurotatoria</taxon>
        <taxon>Bdelloidea</taxon>
        <taxon>Adinetida</taxon>
        <taxon>Adinetidae</taxon>
        <taxon>Adineta</taxon>
    </lineage>
</organism>
<evidence type="ECO:0000259" key="6">
    <source>
        <dbReference type="Pfam" id="PF10415"/>
    </source>
</evidence>
<dbReference type="PANTHER" id="PTHR11444:SF1">
    <property type="entry name" value="FUMARATE HYDRATASE, MITOCHONDRIAL"/>
    <property type="match status" value="1"/>
</dbReference>
<dbReference type="PANTHER" id="PTHR11444">
    <property type="entry name" value="ASPARTATEAMMONIA/ARGININOSUCCINATE/ADENYLOSUCCINATE LYASE"/>
    <property type="match status" value="1"/>
</dbReference>
<dbReference type="GO" id="GO:0005739">
    <property type="term" value="C:mitochondrion"/>
    <property type="evidence" value="ECO:0007669"/>
    <property type="project" value="TreeGrafter"/>
</dbReference>
<keyword evidence="3" id="KW-0456">Lyase</keyword>
<dbReference type="NCBIfam" id="NF008909">
    <property type="entry name" value="PRK12273.1"/>
    <property type="match status" value="1"/>
</dbReference>
<dbReference type="Gene3D" id="1.10.40.30">
    <property type="entry name" value="Fumarase/aspartase (C-terminal domain)"/>
    <property type="match status" value="1"/>
</dbReference>
<dbReference type="InterPro" id="IPR020557">
    <property type="entry name" value="Fumarate_lyase_CS"/>
</dbReference>
<feature type="domain" description="DUF4246" evidence="7">
    <location>
        <begin position="99"/>
        <end position="507"/>
    </location>
</feature>
<dbReference type="InterPro" id="IPR024083">
    <property type="entry name" value="Fumarase/histidase_N"/>
</dbReference>
<protein>
    <recommendedName>
        <fullName evidence="2">fumarate hydratase</fullName>
        <ecNumber evidence="2">4.2.1.2</ecNumber>
    </recommendedName>
</protein>
<dbReference type="InterPro" id="IPR022761">
    <property type="entry name" value="Fumarate_lyase_N"/>
</dbReference>
<gene>
    <name evidence="9" type="ORF">EDS130_LOCUS6817</name>
</gene>
<dbReference type="FunFam" id="1.10.40.30:FF:000002">
    <property type="entry name" value="Fumarate hydratase class II"/>
    <property type="match status" value="1"/>
</dbReference>
<feature type="compositionally biased region" description="Acidic residues" evidence="4">
    <location>
        <begin position="315"/>
        <end position="326"/>
    </location>
</feature>
<dbReference type="EMBL" id="CAJNOJ010000020">
    <property type="protein sequence ID" value="CAF0840619.1"/>
    <property type="molecule type" value="Genomic_DNA"/>
</dbReference>
<evidence type="ECO:0000256" key="4">
    <source>
        <dbReference type="SAM" id="MobiDB-lite"/>
    </source>
</evidence>
<sequence>MDSFLSVLIGWWKLSIFFCMYLKQLTRIMSTEVKQTSLSINLQRSYGQGSEPKTLVEFDLMRLSADIRSKLNWYEKMKNDTIRNKWKQEALQQSRLTEKQIDYVLAELEYYDSIRDGPIEMATVDGVWQSDDLVHADMKNSLIECVKTLENVPKNEQDWHPGTNNQVLDLVHPSLFCFVNQVSRIINDTNLTINVTNALQSIGKGTPIDINLKSLLPADRQKQKSADYTRSETYQWLPTEFHVSRDGEVKIESYINNLHPVKHKGLYLFIEQIFQRFIPLFNKVLTDLINDQGKPNRIKVDPHRWYADSEPAVNDNDDDDDDDDDVDTRSIIIPDVNEFQIPSPLTSKIDLRGRKLQVIVKLANIVLTPDNPTYPGGVWHVEGMENEHIVATGIYYYSSSNLTQSDLQFRTVIREPNYEQDDRRGVETVYGLVDNIPLNQPLGSVITKEDRCIAFPNIYQHRVAPFQLNDPTKIGYRKILVYFLVDPSLRILSTAHVPPQQSHWYTDLIRPMPPFKYLPSIVVDKIMNYVDFPMTMTQAKQHLNDKENQSVDMAQVHALNGETRTETDTFGSIGVPAKYYYGAQTARSIMNFDIGLPTDRMPLPLIEAFGLLKKACAIVNKQFKLDTQLADAICQACDEIIAGKWNEHFPLSIWQTGSGTQTNMNVNEVISNRAIEILGGTMGSKTPVHPNDHVNKSQSSNDTFPTAMHIAAALELTRRLYPALKHLHSKLKKKSEEFSSIYKIGRTHLQDAVPMTLGQEFSGYTHQVAMSIERLQTCETRLYQLAIGGTAVGTGINTPKGFGKFVAQTLAELTQLPFVDAPNKFEALATHDTMVELSGALNTLAVSLMKIANDIRMLGSGPRCGIGELKLPENEPGSSIMPGKINPTQCEAMTMVAAQVMGNHVAVTVGGSMGHFELNVFKPLIIKNVLHSIRILADVCNSFTDHCVVGIEPNTAVLERYIQESLMLVTALNPHIGYDKAAQIAKKAHKEGTTLRESALALEYLTGEEFDKYVNPKDMV</sequence>
<evidence type="ECO:0000259" key="8">
    <source>
        <dbReference type="Pfam" id="PF21666"/>
    </source>
</evidence>
<proteinExistence type="inferred from homology"/>
<dbReference type="Pfam" id="PF10415">
    <property type="entry name" value="FumaraseC_C"/>
    <property type="match status" value="1"/>
</dbReference>
<evidence type="ECO:0000259" key="7">
    <source>
        <dbReference type="Pfam" id="PF14033"/>
    </source>
</evidence>
<dbReference type="InterPro" id="IPR005677">
    <property type="entry name" value="Fum_hydII"/>
</dbReference>
<dbReference type="InterPro" id="IPR049207">
    <property type="entry name" value="DUF4246_N"/>
</dbReference>
<comment type="similarity">
    <text evidence="1">Belongs to the class-II fumarase/aspartase family. Fumarase subfamily.</text>
</comment>
<feature type="domain" description="Fumarate lyase N-terminal" evidence="5">
    <location>
        <begin position="571"/>
        <end position="902"/>
    </location>
</feature>
<dbReference type="UniPathway" id="UPA00223">
    <property type="reaction ID" value="UER01007"/>
</dbReference>
<accession>A0A813VM43</accession>
<dbReference type="Gene3D" id="1.10.275.10">
    <property type="entry name" value="Fumarase/aspartase (N-terminal domain)"/>
    <property type="match status" value="1"/>
</dbReference>
<dbReference type="InterPro" id="IPR049192">
    <property type="entry name" value="DUF4246_C"/>
</dbReference>
<dbReference type="FunFam" id="1.20.200.10:FF:000001">
    <property type="entry name" value="Fumarate hydratase, mitochondrial"/>
    <property type="match status" value="1"/>
</dbReference>
<evidence type="ECO:0000256" key="2">
    <source>
        <dbReference type="ARBA" id="ARBA00012921"/>
    </source>
</evidence>
<reference evidence="9" key="1">
    <citation type="submission" date="2021-02" db="EMBL/GenBank/DDBJ databases">
        <authorList>
            <person name="Nowell W R."/>
        </authorList>
    </citation>
    <scope>NUCLEOTIDE SEQUENCE</scope>
</reference>
<dbReference type="Pfam" id="PF00206">
    <property type="entry name" value="Lyase_1"/>
    <property type="match status" value="1"/>
</dbReference>
<evidence type="ECO:0000313" key="9">
    <source>
        <dbReference type="EMBL" id="CAF0840619.1"/>
    </source>
</evidence>
<evidence type="ECO:0000256" key="1">
    <source>
        <dbReference type="ARBA" id="ARBA00009084"/>
    </source>
</evidence>
<dbReference type="GO" id="GO:0006099">
    <property type="term" value="P:tricarboxylic acid cycle"/>
    <property type="evidence" value="ECO:0007669"/>
    <property type="project" value="UniProtKB-UniPathway"/>
</dbReference>